<keyword evidence="3" id="KW-0812">Transmembrane</keyword>
<proteinExistence type="predicted"/>
<keyword evidence="6" id="KW-1185">Reference proteome</keyword>
<evidence type="ECO:0000256" key="3">
    <source>
        <dbReference type="SAM" id="Phobius"/>
    </source>
</evidence>
<dbReference type="Proteomes" id="UP001154078">
    <property type="component" value="Chromosome 9"/>
</dbReference>
<dbReference type="EMBL" id="OV121140">
    <property type="protein sequence ID" value="CAH0564093.1"/>
    <property type="molecule type" value="Genomic_DNA"/>
</dbReference>
<reference evidence="5" key="1">
    <citation type="submission" date="2021-12" db="EMBL/GenBank/DDBJ databases">
        <authorList>
            <person name="King R."/>
        </authorList>
    </citation>
    <scope>NUCLEOTIDE SEQUENCE</scope>
</reference>
<name>A0A9P0BIR9_BRAAE</name>
<dbReference type="Pfam" id="PF13516">
    <property type="entry name" value="LRR_6"/>
    <property type="match status" value="1"/>
</dbReference>
<dbReference type="SMART" id="SM00369">
    <property type="entry name" value="LRR_TYP"/>
    <property type="match status" value="7"/>
</dbReference>
<organism evidence="5 6">
    <name type="scientific">Brassicogethes aeneus</name>
    <name type="common">Rape pollen beetle</name>
    <name type="synonym">Meligethes aeneus</name>
    <dbReference type="NCBI Taxonomy" id="1431903"/>
    <lineage>
        <taxon>Eukaryota</taxon>
        <taxon>Metazoa</taxon>
        <taxon>Ecdysozoa</taxon>
        <taxon>Arthropoda</taxon>
        <taxon>Hexapoda</taxon>
        <taxon>Insecta</taxon>
        <taxon>Pterygota</taxon>
        <taxon>Neoptera</taxon>
        <taxon>Endopterygota</taxon>
        <taxon>Coleoptera</taxon>
        <taxon>Polyphaga</taxon>
        <taxon>Cucujiformia</taxon>
        <taxon>Nitidulidae</taxon>
        <taxon>Meligethinae</taxon>
        <taxon>Brassicogethes</taxon>
    </lineage>
</organism>
<evidence type="ECO:0000256" key="4">
    <source>
        <dbReference type="SAM" id="SignalP"/>
    </source>
</evidence>
<dbReference type="Pfam" id="PF13855">
    <property type="entry name" value="LRR_8"/>
    <property type="match status" value="2"/>
</dbReference>
<evidence type="ECO:0000256" key="2">
    <source>
        <dbReference type="ARBA" id="ARBA00022737"/>
    </source>
</evidence>
<dbReference type="Gene3D" id="3.80.10.10">
    <property type="entry name" value="Ribonuclease Inhibitor"/>
    <property type="match status" value="2"/>
</dbReference>
<evidence type="ECO:0000313" key="6">
    <source>
        <dbReference type="Proteomes" id="UP001154078"/>
    </source>
</evidence>
<gene>
    <name evidence="5" type="ORF">MELIAE_LOCUS12717</name>
</gene>
<evidence type="ECO:0000256" key="1">
    <source>
        <dbReference type="ARBA" id="ARBA00022614"/>
    </source>
</evidence>
<accession>A0A9P0BIR9</accession>
<evidence type="ECO:0000313" key="5">
    <source>
        <dbReference type="EMBL" id="CAH0564093.1"/>
    </source>
</evidence>
<dbReference type="PANTHER" id="PTHR24366:SF168">
    <property type="entry name" value="GH22922P-RELATED"/>
    <property type="match status" value="1"/>
</dbReference>
<feature type="chain" id="PRO_5040247090" evidence="4">
    <location>
        <begin position="24"/>
        <end position="473"/>
    </location>
</feature>
<feature type="transmembrane region" description="Helical" evidence="3">
    <location>
        <begin position="419"/>
        <end position="444"/>
    </location>
</feature>
<dbReference type="AlphaFoldDB" id="A0A9P0BIR9"/>
<keyword evidence="3" id="KW-1133">Transmembrane helix</keyword>
<keyword evidence="1" id="KW-0433">Leucine-rich repeat</keyword>
<protein>
    <submittedName>
        <fullName evidence="5">Uncharacterized protein</fullName>
    </submittedName>
</protein>
<dbReference type="SUPFAM" id="SSF52058">
    <property type="entry name" value="L domain-like"/>
    <property type="match status" value="1"/>
</dbReference>
<feature type="signal peptide" evidence="4">
    <location>
        <begin position="1"/>
        <end position="23"/>
    </location>
</feature>
<dbReference type="SMART" id="SM00365">
    <property type="entry name" value="LRR_SD22"/>
    <property type="match status" value="4"/>
</dbReference>
<dbReference type="InterPro" id="IPR001611">
    <property type="entry name" value="Leu-rich_rpt"/>
</dbReference>
<dbReference type="PRINTS" id="PR00019">
    <property type="entry name" value="LEURICHRPT"/>
</dbReference>
<keyword evidence="2" id="KW-0677">Repeat</keyword>
<dbReference type="InterPro" id="IPR032675">
    <property type="entry name" value="LRR_dom_sf"/>
</dbReference>
<keyword evidence="4" id="KW-0732">Signal</keyword>
<keyword evidence="3" id="KW-0472">Membrane</keyword>
<dbReference type="OrthoDB" id="635273at2759"/>
<dbReference type="PANTHER" id="PTHR24366">
    <property type="entry name" value="IG(IMMUNOGLOBULIN) AND LRR(LEUCINE RICH REPEAT) DOMAINS"/>
    <property type="match status" value="1"/>
</dbReference>
<sequence>MVAKSVVLEKIVCLLLLIGNVYGETYENSKTVCQKCVCTQNDPTFSINCNEKGLNHVLANWPKMADSTKAITASFSKNSIDTLEKLPGTDKVVEVVFTYCNIQKVNPEVFTNVPKIKYVDLSHNKITSEELSPEDFRGTYVNDTWQPLDLLTLNLAYNEIHMLQNNIFEFLPKLEELNLKGNNFRVLDEATQLAIDSLKNLLRLNLADNKLTEITSTTIMNLTNLVELDLSYNKLDFVPAILSEISQSLENLILDGNPIFELTDSSFINTKNLIQLSMNNMNRLDNILPNAFAPLKKLRTLKLSNNPLLEELDAQTFPEHPDLAEVYLNNNSFDDISFELLEWSKLKIFEFKGNPLKCSCNLFKIHEKLSKKITRQQDGPICMDLRVVKSRPVFYLTDDICRVTPSHMKKEHVSHSFNVLRITIIAICTLLLLATLGVAATFLFRWRRIQRNLNYPFVSEVRYNPVNIHGGFN</sequence>
<dbReference type="InterPro" id="IPR003591">
    <property type="entry name" value="Leu-rich_rpt_typical-subtyp"/>
</dbReference>